<evidence type="ECO:0000256" key="6">
    <source>
        <dbReference type="ARBA" id="ARBA00023239"/>
    </source>
</evidence>
<dbReference type="InterPro" id="IPR002912">
    <property type="entry name" value="ACT_dom"/>
</dbReference>
<dbReference type="InterPro" id="IPR018528">
    <property type="entry name" value="Preph_deHydtase_CS"/>
</dbReference>
<dbReference type="Pfam" id="PF01842">
    <property type="entry name" value="ACT"/>
    <property type="match status" value="1"/>
</dbReference>
<dbReference type="CDD" id="cd04905">
    <property type="entry name" value="ACT_CM-PDT"/>
    <property type="match status" value="1"/>
</dbReference>
<keyword evidence="3" id="KW-0028">Amino-acid biosynthesis</keyword>
<dbReference type="SUPFAM" id="SSF53850">
    <property type="entry name" value="Periplasmic binding protein-like II"/>
    <property type="match status" value="1"/>
</dbReference>
<dbReference type="InterPro" id="IPR001086">
    <property type="entry name" value="Preph_deHydtase"/>
</dbReference>
<dbReference type="Gene3D" id="3.40.190.10">
    <property type="entry name" value="Periplasmic binding protein-like II"/>
    <property type="match status" value="2"/>
</dbReference>
<dbReference type="FunFam" id="3.30.70.260:FF:000012">
    <property type="entry name" value="Prephenate dehydratase"/>
    <property type="match status" value="1"/>
</dbReference>
<dbReference type="SUPFAM" id="SSF55021">
    <property type="entry name" value="ACT-like"/>
    <property type="match status" value="1"/>
</dbReference>
<feature type="domain" description="Prephenate dehydratase" evidence="8">
    <location>
        <begin position="1"/>
        <end position="161"/>
    </location>
</feature>
<evidence type="ECO:0000256" key="3">
    <source>
        <dbReference type="ARBA" id="ARBA00022605"/>
    </source>
</evidence>
<dbReference type="CDD" id="cd13631">
    <property type="entry name" value="PBP2_Ct-PDT_like"/>
    <property type="match status" value="1"/>
</dbReference>
<evidence type="ECO:0000256" key="4">
    <source>
        <dbReference type="ARBA" id="ARBA00023141"/>
    </source>
</evidence>
<comment type="catalytic activity">
    <reaction evidence="7">
        <text>prephenate + H(+) = 3-phenylpyruvate + CO2 + H2O</text>
        <dbReference type="Rhea" id="RHEA:21648"/>
        <dbReference type="ChEBI" id="CHEBI:15377"/>
        <dbReference type="ChEBI" id="CHEBI:15378"/>
        <dbReference type="ChEBI" id="CHEBI:16526"/>
        <dbReference type="ChEBI" id="CHEBI:18005"/>
        <dbReference type="ChEBI" id="CHEBI:29934"/>
        <dbReference type="EC" id="4.2.1.51"/>
    </reaction>
</comment>
<dbReference type="GO" id="GO:0005737">
    <property type="term" value="C:cytoplasm"/>
    <property type="evidence" value="ECO:0007669"/>
    <property type="project" value="TreeGrafter"/>
</dbReference>
<evidence type="ECO:0000256" key="7">
    <source>
        <dbReference type="ARBA" id="ARBA00047848"/>
    </source>
</evidence>
<dbReference type="Gene3D" id="3.30.70.260">
    <property type="match status" value="1"/>
</dbReference>
<dbReference type="InterPro" id="IPR045865">
    <property type="entry name" value="ACT-like_dom_sf"/>
</dbReference>
<dbReference type="PROSITE" id="PS51671">
    <property type="entry name" value="ACT"/>
    <property type="match status" value="1"/>
</dbReference>
<comment type="pathway">
    <text evidence="1">Amino-acid biosynthesis; L-phenylalanine biosynthesis; phenylpyruvate from prephenate: step 1/1.</text>
</comment>
<reference evidence="10" key="1">
    <citation type="journal article" date="2014" name="Front. Microbiol.">
        <title>High frequency of phylogenetically diverse reductive dehalogenase-homologous genes in deep subseafloor sedimentary metagenomes.</title>
        <authorList>
            <person name="Kawai M."/>
            <person name="Futagami T."/>
            <person name="Toyoda A."/>
            <person name="Takaki Y."/>
            <person name="Nishi S."/>
            <person name="Hori S."/>
            <person name="Arai W."/>
            <person name="Tsubouchi T."/>
            <person name="Morono Y."/>
            <person name="Uchiyama I."/>
            <person name="Ito T."/>
            <person name="Fujiyama A."/>
            <person name="Inagaki F."/>
            <person name="Takami H."/>
        </authorList>
    </citation>
    <scope>NUCLEOTIDE SEQUENCE</scope>
    <source>
        <strain evidence="10">Expedition CK06-06</strain>
    </source>
</reference>
<evidence type="ECO:0000259" key="9">
    <source>
        <dbReference type="PROSITE" id="PS51671"/>
    </source>
</evidence>
<dbReference type="PROSITE" id="PS00858">
    <property type="entry name" value="PREPHENATE_DEHYDR_2"/>
    <property type="match status" value="1"/>
</dbReference>
<comment type="caution">
    <text evidence="10">The sequence shown here is derived from an EMBL/GenBank/DDBJ whole genome shotgun (WGS) entry which is preliminary data.</text>
</comment>
<evidence type="ECO:0000259" key="8">
    <source>
        <dbReference type="PROSITE" id="PS51171"/>
    </source>
</evidence>
<dbReference type="EMBL" id="BARU01001859">
    <property type="protein sequence ID" value="GAH21517.1"/>
    <property type="molecule type" value="Genomic_DNA"/>
</dbReference>
<accession>X1DMY5</accession>
<dbReference type="Pfam" id="PF00800">
    <property type="entry name" value="PDT"/>
    <property type="match status" value="1"/>
</dbReference>
<evidence type="ECO:0000256" key="1">
    <source>
        <dbReference type="ARBA" id="ARBA00004741"/>
    </source>
</evidence>
<sequence>MPRAKIAGGKAGSSHDRDVFQAVLEVSVDFGVVPVENSQAGTLAETYDLLLAYPLNIFAEVILRVSHCLMALPGENLTNIRTIYSHPQALAQCEEFLTKLKVEVVPSYDTAGSAKMIKERELKGYAAIASRRAANIYALEILAPKIETNVNNYTRFFAISREKTKPALKNKTSLVVATENVPGALYKVLGIFAIRNINLTKLESRPSKSKPWEYVFYTDFEGHIDSEVYREAIKELEQVTTFVKVLGSYPQAE</sequence>
<dbReference type="PANTHER" id="PTHR21022">
    <property type="entry name" value="PREPHENATE DEHYDRATASE P PROTEIN"/>
    <property type="match status" value="1"/>
</dbReference>
<dbReference type="GO" id="GO:0004664">
    <property type="term" value="F:prephenate dehydratase activity"/>
    <property type="evidence" value="ECO:0007669"/>
    <property type="project" value="UniProtKB-EC"/>
</dbReference>
<name>X1DMY5_9ZZZZ</name>
<feature type="domain" description="ACT" evidence="9">
    <location>
        <begin position="173"/>
        <end position="250"/>
    </location>
</feature>
<dbReference type="PANTHER" id="PTHR21022:SF19">
    <property type="entry name" value="PREPHENATE DEHYDRATASE-RELATED"/>
    <property type="match status" value="1"/>
</dbReference>
<dbReference type="EC" id="4.2.1.51" evidence="2"/>
<dbReference type="PROSITE" id="PS51171">
    <property type="entry name" value="PREPHENATE_DEHYDR_3"/>
    <property type="match status" value="1"/>
</dbReference>
<proteinExistence type="predicted"/>
<dbReference type="NCBIfam" id="NF008865">
    <property type="entry name" value="PRK11898.1"/>
    <property type="match status" value="1"/>
</dbReference>
<keyword evidence="5" id="KW-0584">Phenylalanine biosynthesis</keyword>
<organism evidence="10">
    <name type="scientific">marine sediment metagenome</name>
    <dbReference type="NCBI Taxonomy" id="412755"/>
    <lineage>
        <taxon>unclassified sequences</taxon>
        <taxon>metagenomes</taxon>
        <taxon>ecological metagenomes</taxon>
    </lineage>
</organism>
<evidence type="ECO:0000313" key="10">
    <source>
        <dbReference type="EMBL" id="GAH21517.1"/>
    </source>
</evidence>
<keyword evidence="6" id="KW-0456">Lyase</keyword>
<gene>
    <name evidence="10" type="ORF">S03H2_04639</name>
</gene>
<protein>
    <recommendedName>
        <fullName evidence="2">prephenate dehydratase</fullName>
        <ecNumber evidence="2">4.2.1.51</ecNumber>
    </recommendedName>
</protein>
<evidence type="ECO:0000256" key="5">
    <source>
        <dbReference type="ARBA" id="ARBA00023222"/>
    </source>
</evidence>
<keyword evidence="4" id="KW-0057">Aromatic amino acid biosynthesis</keyword>
<dbReference type="AlphaFoldDB" id="X1DMY5"/>
<dbReference type="FunFam" id="3.40.190.10:FF:000034">
    <property type="entry name" value="Chorismate mutase/prephenate dehydratase"/>
    <property type="match status" value="1"/>
</dbReference>
<evidence type="ECO:0000256" key="2">
    <source>
        <dbReference type="ARBA" id="ARBA00013147"/>
    </source>
</evidence>
<dbReference type="GO" id="GO:0009094">
    <property type="term" value="P:L-phenylalanine biosynthetic process"/>
    <property type="evidence" value="ECO:0007669"/>
    <property type="project" value="UniProtKB-KW"/>
</dbReference>